<evidence type="ECO:0000256" key="2">
    <source>
        <dbReference type="ARBA" id="ARBA00023002"/>
    </source>
</evidence>
<dbReference type="KEGG" id="lang:109345494"/>
<feature type="domain" description="NAD-dependent epimerase/dehydratase" evidence="3">
    <location>
        <begin position="10"/>
        <end position="247"/>
    </location>
</feature>
<keyword evidence="1" id="KW-0521">NADP</keyword>
<dbReference type="STRING" id="3871.A0A4P1RMX9"/>
<dbReference type="Gene3D" id="3.40.50.720">
    <property type="entry name" value="NAD(P)-binding Rossmann-like Domain"/>
    <property type="match status" value="1"/>
</dbReference>
<dbReference type="Proteomes" id="UP000188354">
    <property type="component" value="Chromosome LG04"/>
</dbReference>
<dbReference type="Gramene" id="OIW13894">
    <property type="protein sequence ID" value="OIW13894"/>
    <property type="gene ID" value="TanjilG_31783"/>
</dbReference>
<dbReference type="CDD" id="cd08958">
    <property type="entry name" value="FR_SDR_e"/>
    <property type="match status" value="1"/>
</dbReference>
<evidence type="ECO:0000256" key="1">
    <source>
        <dbReference type="ARBA" id="ARBA00022857"/>
    </source>
</evidence>
<dbReference type="Pfam" id="PF01370">
    <property type="entry name" value="Epimerase"/>
    <property type="match status" value="1"/>
</dbReference>
<dbReference type="EMBL" id="CM007364">
    <property type="protein sequence ID" value="OIW13894.1"/>
    <property type="molecule type" value="Genomic_DNA"/>
</dbReference>
<accession>A0A4P1RMX9</accession>
<keyword evidence="2" id="KW-0560">Oxidoreductase</keyword>
<dbReference type="SUPFAM" id="SSF51735">
    <property type="entry name" value="NAD(P)-binding Rossmann-fold domains"/>
    <property type="match status" value="1"/>
</dbReference>
<evidence type="ECO:0000313" key="4">
    <source>
        <dbReference type="EMBL" id="OIW13894.1"/>
    </source>
</evidence>
<sequence length="331" mass="36111">MAHLTTTESVCVTGANGFIGSWLVRTLLQNPRYTIHATIFPGTSSSHLFTLHPHATSRLTLFQADITDSDAVSTAIQGCSGVFHVASPCTLENPTDPHTDLILPAVQGTLNVLQAAKRFNVKRVVLTSSISAMVPNPTWPENTPVDESSWTDVEYCEARGKWYPVSKTAAEKAAWEFKRDLGGAEVVAILPATCIGSLLQPELNASSAVLQRLMMGSKETQEYHWLGAVHVKDVAKAHILLYESSNASGRYLCTNGIYQFSTFATIVSQLYPHFPIHRFPEETQPGLTPCEDAAKRLIDLGLVFTPVEDAVREAVESLMAKGFLQQTPATN</sequence>
<keyword evidence="5" id="KW-1185">Reference proteome</keyword>
<dbReference type="PANTHER" id="PTHR10366">
    <property type="entry name" value="NAD DEPENDENT EPIMERASE/DEHYDRATASE"/>
    <property type="match status" value="1"/>
</dbReference>
<dbReference type="InterPro" id="IPR001509">
    <property type="entry name" value="Epimerase_deHydtase"/>
</dbReference>
<organism evidence="4 5">
    <name type="scientific">Lupinus angustifolius</name>
    <name type="common">Narrow-leaved blue lupine</name>
    <dbReference type="NCBI Taxonomy" id="3871"/>
    <lineage>
        <taxon>Eukaryota</taxon>
        <taxon>Viridiplantae</taxon>
        <taxon>Streptophyta</taxon>
        <taxon>Embryophyta</taxon>
        <taxon>Tracheophyta</taxon>
        <taxon>Spermatophyta</taxon>
        <taxon>Magnoliopsida</taxon>
        <taxon>eudicotyledons</taxon>
        <taxon>Gunneridae</taxon>
        <taxon>Pentapetalae</taxon>
        <taxon>rosids</taxon>
        <taxon>fabids</taxon>
        <taxon>Fabales</taxon>
        <taxon>Fabaceae</taxon>
        <taxon>Papilionoideae</taxon>
        <taxon>50 kb inversion clade</taxon>
        <taxon>genistoids sensu lato</taxon>
        <taxon>core genistoids</taxon>
        <taxon>Genisteae</taxon>
        <taxon>Lupinus</taxon>
    </lineage>
</organism>
<reference evidence="4 5" key="1">
    <citation type="journal article" date="2017" name="Plant Biotechnol. J.">
        <title>A comprehensive draft genome sequence for lupin (Lupinus angustifolius), an emerging health food: insights into plant-microbe interactions and legume evolution.</title>
        <authorList>
            <person name="Hane J.K."/>
            <person name="Ming Y."/>
            <person name="Kamphuis L.G."/>
            <person name="Nelson M.N."/>
            <person name="Garg G."/>
            <person name="Atkins C.A."/>
            <person name="Bayer P.E."/>
            <person name="Bravo A."/>
            <person name="Bringans S."/>
            <person name="Cannon S."/>
            <person name="Edwards D."/>
            <person name="Foley R."/>
            <person name="Gao L.L."/>
            <person name="Harrison M.J."/>
            <person name="Huang W."/>
            <person name="Hurgobin B."/>
            <person name="Li S."/>
            <person name="Liu C.W."/>
            <person name="McGrath A."/>
            <person name="Morahan G."/>
            <person name="Murray J."/>
            <person name="Weller J."/>
            <person name="Jian J."/>
            <person name="Singh K.B."/>
        </authorList>
    </citation>
    <scope>NUCLEOTIDE SEQUENCE [LARGE SCALE GENOMIC DNA]</scope>
    <source>
        <strain evidence="5">cv. Tanjil</strain>
        <tissue evidence="4">Whole plant</tissue>
    </source>
</reference>
<dbReference type="AlphaFoldDB" id="A0A4P1RMX9"/>
<dbReference type="OrthoDB" id="2735536at2759"/>
<dbReference type="PANTHER" id="PTHR10366:SF295">
    <property type="entry name" value="NAD(P)-BINDING ROSSMANN-FOLD SUPERFAMILY PROTEIN"/>
    <property type="match status" value="1"/>
</dbReference>
<protein>
    <recommendedName>
        <fullName evidence="3">NAD-dependent epimerase/dehydratase domain-containing protein</fullName>
    </recommendedName>
</protein>
<evidence type="ECO:0000313" key="5">
    <source>
        <dbReference type="Proteomes" id="UP000188354"/>
    </source>
</evidence>
<evidence type="ECO:0000259" key="3">
    <source>
        <dbReference type="Pfam" id="PF01370"/>
    </source>
</evidence>
<name>A0A4P1RMX9_LUPAN</name>
<dbReference type="FunFam" id="3.40.50.720:FF:000219">
    <property type="entry name" value="Cinnamoyl-CoA reductase 1"/>
    <property type="match status" value="1"/>
</dbReference>
<dbReference type="InterPro" id="IPR050425">
    <property type="entry name" value="NAD(P)_dehydrat-like"/>
</dbReference>
<proteinExistence type="predicted"/>
<dbReference type="InterPro" id="IPR036291">
    <property type="entry name" value="NAD(P)-bd_dom_sf"/>
</dbReference>
<dbReference type="GO" id="GO:0016616">
    <property type="term" value="F:oxidoreductase activity, acting on the CH-OH group of donors, NAD or NADP as acceptor"/>
    <property type="evidence" value="ECO:0007669"/>
    <property type="project" value="TreeGrafter"/>
</dbReference>
<gene>
    <name evidence="4" type="ORF">TanjilG_31783</name>
</gene>